<sequence length="127" mass="14753">MSYTRVYFGRIPRDTEIRDLETLCAKYGRVRDVKVLNGFGFVEFDDPRDASDAVRGLDRTRFLGESIQVEPARGGRRDRERDGPRRERSSTSGPRGTGEYRLRVTNLPRGTSWQYAMRFGEVVFWLL</sequence>
<dbReference type="Pfam" id="PF00076">
    <property type="entry name" value="RRM_1"/>
    <property type="match status" value="1"/>
</dbReference>
<protein>
    <recommendedName>
        <fullName evidence="8">RRM domain-containing protein</fullName>
    </recommendedName>
</protein>
<dbReference type="GO" id="GO:0003729">
    <property type="term" value="F:mRNA binding"/>
    <property type="evidence" value="ECO:0007669"/>
    <property type="project" value="TreeGrafter"/>
</dbReference>
<dbReference type="SUPFAM" id="SSF54928">
    <property type="entry name" value="RNA-binding domain, RBD"/>
    <property type="match status" value="1"/>
</dbReference>
<keyword evidence="4 6" id="KW-0694">RNA-binding</keyword>
<dbReference type="PANTHER" id="PTHR23003">
    <property type="entry name" value="RNA RECOGNITION MOTIF RRM DOMAIN CONTAINING PROTEIN"/>
    <property type="match status" value="1"/>
</dbReference>
<dbReference type="InterPro" id="IPR000504">
    <property type="entry name" value="RRM_dom"/>
</dbReference>
<dbReference type="SMART" id="SM00360">
    <property type="entry name" value="RRM"/>
    <property type="match status" value="1"/>
</dbReference>
<proteinExistence type="predicted"/>
<dbReference type="InterPro" id="IPR050374">
    <property type="entry name" value="RRT5_SRSF_SR"/>
</dbReference>
<dbReference type="InterPro" id="IPR012677">
    <property type="entry name" value="Nucleotide-bd_a/b_plait_sf"/>
</dbReference>
<comment type="caution">
    <text evidence="9">The sequence shown here is derived from an EMBL/GenBank/DDBJ whole genome shotgun (WGS) entry which is preliminary data.</text>
</comment>
<dbReference type="Gene3D" id="3.30.70.330">
    <property type="match status" value="1"/>
</dbReference>
<dbReference type="GO" id="GO:0005737">
    <property type="term" value="C:cytoplasm"/>
    <property type="evidence" value="ECO:0007669"/>
    <property type="project" value="TreeGrafter"/>
</dbReference>
<dbReference type="GO" id="GO:0005634">
    <property type="term" value="C:nucleus"/>
    <property type="evidence" value="ECO:0007669"/>
    <property type="project" value="UniProtKB-SubCell"/>
</dbReference>
<dbReference type="Proteomes" id="UP000320475">
    <property type="component" value="Unassembled WGS sequence"/>
</dbReference>
<evidence type="ECO:0000256" key="1">
    <source>
        <dbReference type="ARBA" id="ARBA00004123"/>
    </source>
</evidence>
<evidence type="ECO:0000256" key="6">
    <source>
        <dbReference type="PROSITE-ProRule" id="PRU00176"/>
    </source>
</evidence>
<name>A0A507DD21_9FUNG</name>
<feature type="domain" description="RRM" evidence="8">
    <location>
        <begin position="4"/>
        <end position="74"/>
    </location>
</feature>
<accession>A0A507DD21</accession>
<evidence type="ECO:0000256" key="4">
    <source>
        <dbReference type="ARBA" id="ARBA00022884"/>
    </source>
</evidence>
<dbReference type="InterPro" id="IPR035979">
    <property type="entry name" value="RBD_domain_sf"/>
</dbReference>
<evidence type="ECO:0000256" key="7">
    <source>
        <dbReference type="SAM" id="MobiDB-lite"/>
    </source>
</evidence>
<dbReference type="EMBL" id="QEAM01000034">
    <property type="protein sequence ID" value="TPX49416.1"/>
    <property type="molecule type" value="Genomic_DNA"/>
</dbReference>
<evidence type="ECO:0000256" key="5">
    <source>
        <dbReference type="ARBA" id="ARBA00023242"/>
    </source>
</evidence>
<comment type="subcellular location">
    <subcellularLocation>
        <location evidence="1">Nucleus</location>
    </subcellularLocation>
</comment>
<evidence type="ECO:0000256" key="2">
    <source>
        <dbReference type="ARBA" id="ARBA00022664"/>
    </source>
</evidence>
<dbReference type="PANTHER" id="PTHR23003:SF62">
    <property type="entry name" value="SERINE_ARGININE (SR)-TYPE SHUTTLING MRNA BINDING PROTEIN NPL3"/>
    <property type="match status" value="1"/>
</dbReference>
<feature type="compositionally biased region" description="Basic and acidic residues" evidence="7">
    <location>
        <begin position="73"/>
        <end position="89"/>
    </location>
</feature>
<evidence type="ECO:0000313" key="10">
    <source>
        <dbReference type="Proteomes" id="UP000320475"/>
    </source>
</evidence>
<feature type="region of interest" description="Disordered" evidence="7">
    <location>
        <begin position="68"/>
        <end position="103"/>
    </location>
</feature>
<reference evidence="9 10" key="1">
    <citation type="journal article" date="2019" name="Sci. Rep.">
        <title>Comparative genomics of chytrid fungi reveal insights into the obligate biotrophic and pathogenic lifestyle of Synchytrium endobioticum.</title>
        <authorList>
            <person name="van de Vossenberg B.T.L.H."/>
            <person name="Warris S."/>
            <person name="Nguyen H.D.T."/>
            <person name="van Gent-Pelzer M.P.E."/>
            <person name="Joly D.L."/>
            <person name="van de Geest H.C."/>
            <person name="Bonants P.J.M."/>
            <person name="Smith D.S."/>
            <person name="Levesque C.A."/>
            <person name="van der Lee T.A.J."/>
        </authorList>
    </citation>
    <scope>NUCLEOTIDE SEQUENCE [LARGE SCALE GENOMIC DNA]</scope>
    <source>
        <strain evidence="9 10">LEV6574</strain>
    </source>
</reference>
<keyword evidence="2" id="KW-0507">mRNA processing</keyword>
<dbReference type="AlphaFoldDB" id="A0A507DD21"/>
<evidence type="ECO:0000313" key="9">
    <source>
        <dbReference type="EMBL" id="TPX49416.1"/>
    </source>
</evidence>
<evidence type="ECO:0000256" key="3">
    <source>
        <dbReference type="ARBA" id="ARBA00022737"/>
    </source>
</evidence>
<dbReference type="GO" id="GO:0006397">
    <property type="term" value="P:mRNA processing"/>
    <property type="evidence" value="ECO:0007669"/>
    <property type="project" value="UniProtKB-KW"/>
</dbReference>
<keyword evidence="5" id="KW-0539">Nucleus</keyword>
<dbReference type="OrthoDB" id="1099063at2759"/>
<dbReference type="PROSITE" id="PS50102">
    <property type="entry name" value="RRM"/>
    <property type="match status" value="1"/>
</dbReference>
<gene>
    <name evidence="9" type="ORF">SeLEV6574_g01484</name>
</gene>
<evidence type="ECO:0000259" key="8">
    <source>
        <dbReference type="PROSITE" id="PS50102"/>
    </source>
</evidence>
<keyword evidence="3" id="KW-0677">Repeat</keyword>
<organism evidence="9 10">
    <name type="scientific">Synchytrium endobioticum</name>
    <dbReference type="NCBI Taxonomy" id="286115"/>
    <lineage>
        <taxon>Eukaryota</taxon>
        <taxon>Fungi</taxon>
        <taxon>Fungi incertae sedis</taxon>
        <taxon>Chytridiomycota</taxon>
        <taxon>Chytridiomycota incertae sedis</taxon>
        <taxon>Chytridiomycetes</taxon>
        <taxon>Synchytriales</taxon>
        <taxon>Synchytriaceae</taxon>
        <taxon>Synchytrium</taxon>
    </lineage>
</organism>